<feature type="transmembrane region" description="Helical" evidence="1">
    <location>
        <begin position="298"/>
        <end position="317"/>
    </location>
</feature>
<accession>A0ABV0EUR9</accession>
<proteinExistence type="predicted"/>
<comment type="caution">
    <text evidence="2">The sequence shown here is derived from an EMBL/GenBank/DDBJ whole genome shotgun (WGS) entry which is preliminary data.</text>
</comment>
<feature type="transmembrane region" description="Helical" evidence="1">
    <location>
        <begin position="215"/>
        <end position="236"/>
    </location>
</feature>
<reference evidence="2 3" key="1">
    <citation type="submission" date="2021-03" db="EMBL/GenBank/DDBJ databases">
        <authorList>
            <person name="Gilmore M.S."/>
            <person name="Schwartzman J."/>
            <person name="Van Tyne D."/>
            <person name="Martin M."/>
            <person name="Earl A.M."/>
            <person name="Manson A.L."/>
            <person name="Straub T."/>
            <person name="Salamzade R."/>
            <person name="Saavedra J."/>
            <person name="Lebreton F."/>
            <person name="Prichula J."/>
            <person name="Schaufler K."/>
            <person name="Gaca A."/>
            <person name="Sgardioli B."/>
            <person name="Wagenaar J."/>
            <person name="Strong T."/>
        </authorList>
    </citation>
    <scope>NUCLEOTIDE SEQUENCE [LARGE SCALE GENOMIC DNA]</scope>
    <source>
        <strain evidence="2 3">665A</strain>
    </source>
</reference>
<evidence type="ECO:0008006" key="4">
    <source>
        <dbReference type="Google" id="ProtNLM"/>
    </source>
</evidence>
<dbReference type="NCBIfam" id="NF038403">
    <property type="entry name" value="perm_prefix_1"/>
    <property type="match status" value="1"/>
</dbReference>
<evidence type="ECO:0000313" key="2">
    <source>
        <dbReference type="EMBL" id="MEO1772388.1"/>
    </source>
</evidence>
<name>A0ABV0EUR9_9ENTE</name>
<keyword evidence="1" id="KW-0812">Transmembrane</keyword>
<evidence type="ECO:0000256" key="1">
    <source>
        <dbReference type="SAM" id="Phobius"/>
    </source>
</evidence>
<dbReference type="Proteomes" id="UP000664357">
    <property type="component" value="Unassembled WGS sequence"/>
</dbReference>
<feature type="transmembrane region" description="Helical" evidence="1">
    <location>
        <begin position="104"/>
        <end position="124"/>
    </location>
</feature>
<keyword evidence="1" id="KW-0472">Membrane</keyword>
<sequence>MDTIKNYLETLFIEFPKTNEVQRAKEELLAIMEDHYWSLREEGKSEHEAIGAVISEFGSVDELKETLQFSKNEEEVETDFDQDPISQEEMLEFMAKRKRSASGLSLGISFCILSIAAILGANIVGYASSLGLAAFFVCIATGVGLIIYNGMQMSSEGKPLNDRFVPRAVQQLAGTERSTYQKSFQFSLVLGIGLCVLSLVPVFLFSGYYMNGIGIPLMFIFIATGVFLIIYGSVYYSSHSKFIDNRYFILDDDKLGPNARKERYGEAAPIGIILEKVYWPVVVCTYFIWSFLSGSWGFSWIIFVIAGVVHEALINIFRKA</sequence>
<feature type="transmembrane region" description="Helical" evidence="1">
    <location>
        <begin position="130"/>
        <end position="148"/>
    </location>
</feature>
<dbReference type="InterPro" id="IPR047928">
    <property type="entry name" value="Perm_prefix_1"/>
</dbReference>
<organism evidence="2 3">
    <name type="scientific">Candidatus Enterococcus ferrettii</name>
    <dbReference type="NCBI Taxonomy" id="2815324"/>
    <lineage>
        <taxon>Bacteria</taxon>
        <taxon>Bacillati</taxon>
        <taxon>Bacillota</taxon>
        <taxon>Bacilli</taxon>
        <taxon>Lactobacillales</taxon>
        <taxon>Enterococcaceae</taxon>
        <taxon>Enterococcus</taxon>
    </lineage>
</organism>
<reference evidence="2 3" key="2">
    <citation type="submission" date="2024-02" db="EMBL/GenBank/DDBJ databases">
        <title>The Genome Sequence of Enterococcus sp. DIV0159.</title>
        <authorList>
            <person name="Earl A."/>
            <person name="Manson A."/>
            <person name="Gilmore M."/>
            <person name="Sanders J."/>
            <person name="Shea T."/>
            <person name="Howe W."/>
            <person name="Livny J."/>
            <person name="Cuomo C."/>
            <person name="Neafsey D."/>
            <person name="Birren B."/>
        </authorList>
    </citation>
    <scope>NUCLEOTIDE SEQUENCE [LARGE SCALE GENOMIC DNA]</scope>
    <source>
        <strain evidence="2 3">665A</strain>
    </source>
</reference>
<evidence type="ECO:0000313" key="3">
    <source>
        <dbReference type="Proteomes" id="UP000664357"/>
    </source>
</evidence>
<gene>
    <name evidence="2" type="ORF">JZO67_004370</name>
</gene>
<dbReference type="EMBL" id="JAFREL020000004">
    <property type="protein sequence ID" value="MEO1772388.1"/>
    <property type="molecule type" value="Genomic_DNA"/>
</dbReference>
<feature type="transmembrane region" description="Helical" evidence="1">
    <location>
        <begin position="186"/>
        <end position="209"/>
    </location>
</feature>
<keyword evidence="3" id="KW-1185">Reference proteome</keyword>
<protein>
    <recommendedName>
        <fullName evidence="4">Beta-carotene 15,15'-monooxygenase</fullName>
    </recommendedName>
</protein>
<dbReference type="RefSeq" id="WP_207701721.1">
    <property type="nucleotide sequence ID" value="NZ_JAFREL020000004.1"/>
</dbReference>
<keyword evidence="1" id="KW-1133">Transmembrane helix</keyword>
<feature type="transmembrane region" description="Helical" evidence="1">
    <location>
        <begin position="270"/>
        <end position="292"/>
    </location>
</feature>